<gene>
    <name evidence="5" type="ORF">CNQ34_09130</name>
    <name evidence="2" type="ORF">DE8555_0858</name>
    <name evidence="3" type="ORF">ERS514851_00272</name>
    <name evidence="4" type="ORF">ERS514851_01160</name>
</gene>
<evidence type="ECO:0000313" key="6">
    <source>
        <dbReference type="Proteomes" id="UP000069876"/>
    </source>
</evidence>
<dbReference type="Proteomes" id="UP000069876">
    <property type="component" value="Unassembled WGS sequence"/>
</dbReference>
<dbReference type="AlphaFoldDB" id="A0A0Y6RX24"/>
<proteinExistence type="predicted"/>
<dbReference type="Proteomes" id="UP000092966">
    <property type="component" value="Chromosome"/>
</dbReference>
<dbReference type="EMBL" id="NTLY01000002">
    <property type="protein sequence ID" value="PBJ87991.1"/>
    <property type="molecule type" value="Genomic_DNA"/>
</dbReference>
<dbReference type="Proteomes" id="UP000217930">
    <property type="component" value="Unassembled WGS sequence"/>
</dbReference>
<sequence length="68" mass="8432">MKAVRDIALWLAVTVWINFFPDSYRYDTVPQGRHGYWHADHPWYPYARFLLPLFLACILFYRHFRKRK</sequence>
<reference evidence="2 7" key="1">
    <citation type="submission" date="2015-07" db="EMBL/GenBank/DDBJ databases">
        <title>Comparative genome sequencing reveals within-host evolution of Neisseria meningitidis during.</title>
        <authorList>
            <person name="Klughammer J."/>
            <person name="Dittrich M."/>
            <person name="Mueller T."/>
            <person name="Blom J."/>
            <person name="Goesmann A."/>
            <person name="Vogel U."/>
            <person name="Frosch M."/>
            <person name="Bock C."/>
            <person name="Schoen C."/>
        </authorList>
    </citation>
    <scope>NUCLEOTIDE SEQUENCE [LARGE SCALE GENOMIC DNA]</scope>
    <source>
        <strain evidence="2 7">DE8555</strain>
    </source>
</reference>
<reference evidence="5" key="4">
    <citation type="submission" date="2017-09" db="EMBL/GenBank/DDBJ databases">
        <authorList>
            <person name="Kretz C."/>
            <person name="Retchless A."/>
            <person name="Wang X."/>
        </authorList>
    </citation>
    <scope>NUCLEOTIDE SEQUENCE</scope>
    <source>
        <strain evidence="5">M26503</strain>
    </source>
</reference>
<protein>
    <submittedName>
        <fullName evidence="3">Phage associated membrane protein</fullName>
    </submittedName>
</protein>
<reference evidence="3 6" key="2">
    <citation type="submission" date="2016-02" db="EMBL/GenBank/DDBJ databases">
        <authorList>
            <consortium name="Pathogen Informatics"/>
        </authorList>
    </citation>
    <scope>NUCLEOTIDE SEQUENCE [LARGE SCALE GENOMIC DNA]</scope>
    <source>
        <strain evidence="3 6">2842STDY5881531</strain>
    </source>
</reference>
<reference evidence="5 8" key="3">
    <citation type="journal article" date="2017" name="Clin. Infect. Dis.">
        <title>Increased Risk for Meningococcal Disease among Men who have Sex with Men in the United States, 2012-2015.</title>
        <authorList>
            <person name="Folaranmi T.A."/>
            <person name="Kretz C.B."/>
            <person name="Kamiya H."/>
            <person name="MacNeil J.R."/>
            <person name="Whaley M.J."/>
            <person name="Blain A."/>
            <person name="Antwi M."/>
            <person name="Dorsinville M."/>
            <person name="Pacilli M."/>
            <person name="Smith S."/>
            <person name="Civen R."/>
            <person name="Ngo V."/>
            <person name="Winter K."/>
            <person name="Harriman K."/>
            <person name="Wang X."/>
            <person name="Bowen V.B."/>
            <person name="Patel M."/>
            <person name="Martin S."/>
            <person name="Misegades L."/>
            <person name="Meyer S.A."/>
        </authorList>
    </citation>
    <scope>NUCLEOTIDE SEQUENCE [LARGE SCALE GENOMIC DNA]</scope>
    <source>
        <strain evidence="5 8">M26503</strain>
    </source>
</reference>
<evidence type="ECO:0000313" key="3">
    <source>
        <dbReference type="EMBL" id="CWT72638.1"/>
    </source>
</evidence>
<organism evidence="3 6">
    <name type="scientific">Neisseria meningitidis</name>
    <dbReference type="NCBI Taxonomy" id="487"/>
    <lineage>
        <taxon>Bacteria</taxon>
        <taxon>Pseudomonadati</taxon>
        <taxon>Pseudomonadota</taxon>
        <taxon>Betaproteobacteria</taxon>
        <taxon>Neisseriales</taxon>
        <taxon>Neisseriaceae</taxon>
        <taxon>Neisseria</taxon>
    </lineage>
</organism>
<evidence type="ECO:0000313" key="8">
    <source>
        <dbReference type="Proteomes" id="UP000217930"/>
    </source>
</evidence>
<evidence type="ECO:0000313" key="2">
    <source>
        <dbReference type="EMBL" id="ANW91419.1"/>
    </source>
</evidence>
<evidence type="ECO:0000313" key="4">
    <source>
        <dbReference type="EMBL" id="CWU05809.1"/>
    </source>
</evidence>
<feature type="transmembrane region" description="Helical" evidence="1">
    <location>
        <begin position="46"/>
        <end position="64"/>
    </location>
</feature>
<dbReference type="EMBL" id="FFEF01000011">
    <property type="protein sequence ID" value="CWU05809.1"/>
    <property type="molecule type" value="Genomic_DNA"/>
</dbReference>
<evidence type="ECO:0000256" key="1">
    <source>
        <dbReference type="SAM" id="Phobius"/>
    </source>
</evidence>
<evidence type="ECO:0000313" key="5">
    <source>
        <dbReference type="EMBL" id="PBJ87991.1"/>
    </source>
</evidence>
<name>A0A0Y6RX24_NEIME</name>
<evidence type="ECO:0000313" key="7">
    <source>
        <dbReference type="Proteomes" id="UP000092966"/>
    </source>
</evidence>
<keyword evidence="1" id="KW-1133">Transmembrane helix</keyword>
<keyword evidence="1" id="KW-0472">Membrane</keyword>
<dbReference type="EMBL" id="FFEF01000001">
    <property type="protein sequence ID" value="CWT72638.1"/>
    <property type="molecule type" value="Genomic_DNA"/>
</dbReference>
<accession>A0A0Y6RX24</accession>
<dbReference type="RefSeq" id="WP_002217448.1">
    <property type="nucleotide sequence ID" value="NZ_CP007667.1"/>
</dbReference>
<dbReference type="EMBL" id="CP012393">
    <property type="protein sequence ID" value="ANW91419.1"/>
    <property type="molecule type" value="Genomic_DNA"/>
</dbReference>
<feature type="transmembrane region" description="Helical" evidence="1">
    <location>
        <begin position="7"/>
        <end position="26"/>
    </location>
</feature>
<keyword evidence="1" id="KW-0812">Transmembrane</keyword>